<dbReference type="InterPro" id="IPR035969">
    <property type="entry name" value="Rab-GAP_TBC_sf"/>
</dbReference>
<keyword evidence="7" id="KW-1185">Reference proteome</keyword>
<dbReference type="OrthoDB" id="17687at2759"/>
<name>A0A9P6X0M7_RHIOR</name>
<keyword evidence="1" id="KW-0343">GTPase activation</keyword>
<dbReference type="FunFam" id="1.10.8.270:FF:000015">
    <property type="entry name" value="GTPase activating protein (Gyp2)"/>
    <property type="match status" value="1"/>
</dbReference>
<evidence type="ECO:0000256" key="1">
    <source>
        <dbReference type="ARBA" id="ARBA00022468"/>
    </source>
</evidence>
<reference evidence="6" key="1">
    <citation type="journal article" date="2020" name="Microb. Genom.">
        <title>Genetic diversity of clinical and environmental Mucorales isolates obtained from an investigation of mucormycosis cases among solid organ transplant recipients.</title>
        <authorList>
            <person name="Nguyen M.H."/>
            <person name="Kaul D."/>
            <person name="Muto C."/>
            <person name="Cheng S.J."/>
            <person name="Richter R.A."/>
            <person name="Bruno V.M."/>
            <person name="Liu G."/>
            <person name="Beyhan S."/>
            <person name="Sundermann A.J."/>
            <person name="Mounaud S."/>
            <person name="Pasculle A.W."/>
            <person name="Nierman W.C."/>
            <person name="Driscoll E."/>
            <person name="Cumbie R."/>
            <person name="Clancy C.J."/>
            <person name="Dupont C.L."/>
        </authorList>
    </citation>
    <scope>NUCLEOTIDE SEQUENCE</scope>
    <source>
        <strain evidence="6">GL11</strain>
    </source>
</reference>
<keyword evidence="2" id="KW-0106">Calcium</keyword>
<dbReference type="Gene3D" id="1.10.238.10">
    <property type="entry name" value="EF-hand"/>
    <property type="match status" value="1"/>
</dbReference>
<feature type="region of interest" description="Disordered" evidence="3">
    <location>
        <begin position="1086"/>
        <end position="1115"/>
    </location>
</feature>
<dbReference type="PROSITE" id="PS00018">
    <property type="entry name" value="EF_HAND_1"/>
    <property type="match status" value="1"/>
</dbReference>
<dbReference type="Proteomes" id="UP000716291">
    <property type="component" value="Unassembled WGS sequence"/>
</dbReference>
<evidence type="ECO:0000259" key="5">
    <source>
        <dbReference type="PROSITE" id="PS50222"/>
    </source>
</evidence>
<dbReference type="Pfam" id="PF00566">
    <property type="entry name" value="RabGAP-TBC"/>
    <property type="match status" value="1"/>
</dbReference>
<dbReference type="InterPro" id="IPR018247">
    <property type="entry name" value="EF_Hand_1_Ca_BS"/>
</dbReference>
<accession>A0A9P6X0M7</accession>
<evidence type="ECO:0000256" key="3">
    <source>
        <dbReference type="SAM" id="MobiDB-lite"/>
    </source>
</evidence>
<dbReference type="Pfam" id="PF02893">
    <property type="entry name" value="GRAM"/>
    <property type="match status" value="2"/>
</dbReference>
<evidence type="ECO:0000313" key="6">
    <source>
        <dbReference type="EMBL" id="KAG1302760.1"/>
    </source>
</evidence>
<feature type="compositionally biased region" description="Polar residues" evidence="3">
    <location>
        <begin position="284"/>
        <end position="298"/>
    </location>
</feature>
<dbReference type="InterPro" id="IPR011993">
    <property type="entry name" value="PH-like_dom_sf"/>
</dbReference>
<dbReference type="SMART" id="SM00568">
    <property type="entry name" value="GRAM"/>
    <property type="match status" value="2"/>
</dbReference>
<dbReference type="PROSITE" id="PS50086">
    <property type="entry name" value="TBC_RABGAP"/>
    <property type="match status" value="1"/>
</dbReference>
<dbReference type="GO" id="GO:0005096">
    <property type="term" value="F:GTPase activator activity"/>
    <property type="evidence" value="ECO:0007669"/>
    <property type="project" value="UniProtKB-KW"/>
</dbReference>
<evidence type="ECO:0000259" key="4">
    <source>
        <dbReference type="PROSITE" id="PS50086"/>
    </source>
</evidence>
<sequence>MAEFSSIPHNVFTLPTPTDITITPFWTTILQKGNFILQKSSTPGNPLFRNLVSTIANVFDTKQSPYRILFQREVNTICLQIAVADSEQSIEAAWGWIEKNMMPELEIIDHPLDKEQWVTEKIDMIVTAVDSGTDELLSDEKIRNASRTFRQIFDIPPSERFVNYYSCSHRSRQGWLYISENYLGFHSFLLGLELKTLIELKDVQELVKERSKGIFDDSLRIITKDKEEYHFSNMFKREEVYDLLIQLTGLAMQRWLKSSSMDSPGASTDANFLAAESHHSRELSSATSALGRSHQPTSPLKHDLASQKRNQAYCIRFRLPENEKLMTAVDATYSKAACSERDQIFLTQVPPGYVNQLGRIYLSQTFIAFESQDRLPAPQQHLPLCKVVFPLYSIKRVEKIHSGAYTSGVSIVTVHKIEHTFMLHAEKTNCDQFCDSLKGLLLKQIPEFKKVKKFMATCESEHLCQVDLKAPKGGLGLEFGYPENSKKAKDKSKTRLWKIYFQENGRNLTMIKLQTFGKLVRIGLPNKLRGEIWEAASGAIYLRFANQGLYEEILKKYEGQSSVATEEIEKDLNRSLPEYAGYQSPEGIDRLRRVLTAYAWKNPELGYCQAMNIATSAFLIYTTEEQAFWLLHVLVDRMCPGYYSTSMYGALLDQIIFERLVEKTMPILWEHFKKTDVELSVACLPWFLSLYVNSMPLEFAIRVLDILFMEGPRILFQIGLAILKINGEELLDTRDDGAFLDILKSFFRSIGNPNDQNQNQYTRLTKFSEVMLIAYREFSLVTNEMVIELRRQNQLKVGAGIESFTKRTIIRHLKETAGFSKEDIGIIYDKYFGALYYTNRDTGGTPESKMDREIFQNMLAIMTPWAKIKVTNKSADSIVAKELSNSFVRRLYRMFSGNEDELIDFQKMVVGMSEILQGDIMSHMDWFFKLYDEDKDGVLTSKDIISMSKEFYWLLSILKDTDIAWDAVTSLIVHSCEQSDVAKGSQPDEATLKHRLADLTMASNGISLSTRIRQLDSAILADVVDLTLPSFRMVALINESLEMLLDHGFKNSFNFAKSAMDRQKSLGRELFENLFAQGQHLAQPPLSPSKAALSVNQQPSRSRSHSVSSNAGNDSEKIEVETLMDEWGHFEI</sequence>
<evidence type="ECO:0008006" key="8">
    <source>
        <dbReference type="Google" id="ProtNLM"/>
    </source>
</evidence>
<dbReference type="PROSITE" id="PS50222">
    <property type="entry name" value="EF_HAND_2"/>
    <property type="match status" value="1"/>
</dbReference>
<proteinExistence type="predicted"/>
<feature type="domain" description="Rab-GAP TBC" evidence="4">
    <location>
        <begin position="523"/>
        <end position="711"/>
    </location>
</feature>
<comment type="caution">
    <text evidence="6">The sequence shown here is derived from an EMBL/GenBank/DDBJ whole genome shotgun (WGS) entry which is preliminary data.</text>
</comment>
<evidence type="ECO:0000313" key="7">
    <source>
        <dbReference type="Proteomes" id="UP000716291"/>
    </source>
</evidence>
<dbReference type="Gene3D" id="2.30.29.30">
    <property type="entry name" value="Pleckstrin-homology domain (PH domain)/Phosphotyrosine-binding domain (PTB)"/>
    <property type="match status" value="2"/>
</dbReference>
<dbReference type="SUPFAM" id="SSF47473">
    <property type="entry name" value="EF-hand"/>
    <property type="match status" value="1"/>
</dbReference>
<dbReference type="GO" id="GO:0005509">
    <property type="term" value="F:calcium ion binding"/>
    <property type="evidence" value="ECO:0007669"/>
    <property type="project" value="InterPro"/>
</dbReference>
<dbReference type="InterPro" id="IPR050302">
    <property type="entry name" value="Rab_GAP_TBC_domain"/>
</dbReference>
<dbReference type="Gene3D" id="1.10.8.270">
    <property type="entry name" value="putative rabgap domain of human tbc1 domain family member 14 like domains"/>
    <property type="match status" value="1"/>
</dbReference>
<dbReference type="InterPro" id="IPR004182">
    <property type="entry name" value="GRAM"/>
</dbReference>
<feature type="region of interest" description="Disordered" evidence="3">
    <location>
        <begin position="284"/>
        <end position="304"/>
    </location>
</feature>
<dbReference type="SMART" id="SM00164">
    <property type="entry name" value="TBC"/>
    <property type="match status" value="1"/>
</dbReference>
<evidence type="ECO:0000256" key="2">
    <source>
        <dbReference type="ARBA" id="ARBA00022837"/>
    </source>
</evidence>
<dbReference type="SUPFAM" id="SSF47923">
    <property type="entry name" value="Ypt/Rab-GAP domain of gyp1p"/>
    <property type="match status" value="2"/>
</dbReference>
<dbReference type="PANTHER" id="PTHR47219">
    <property type="entry name" value="RAB GTPASE-ACTIVATING PROTEIN 1-LIKE"/>
    <property type="match status" value="1"/>
</dbReference>
<protein>
    <recommendedName>
        <fullName evidence="8">Rab-GAP TBC domain-containing protein</fullName>
    </recommendedName>
</protein>
<dbReference type="InterPro" id="IPR002048">
    <property type="entry name" value="EF_hand_dom"/>
</dbReference>
<dbReference type="Gene3D" id="1.10.472.80">
    <property type="entry name" value="Ypt/Rab-GAP domain of gyp1p, domain 3"/>
    <property type="match status" value="1"/>
</dbReference>
<gene>
    <name evidence="6" type="ORF">G6F64_010659</name>
</gene>
<dbReference type="EMBL" id="JAANQT010002282">
    <property type="protein sequence ID" value="KAG1302760.1"/>
    <property type="molecule type" value="Genomic_DNA"/>
</dbReference>
<dbReference type="InterPro" id="IPR000195">
    <property type="entry name" value="Rab-GAP-TBC_dom"/>
</dbReference>
<feature type="domain" description="EF-hand" evidence="5">
    <location>
        <begin position="919"/>
        <end position="954"/>
    </location>
</feature>
<organism evidence="6 7">
    <name type="scientific">Rhizopus oryzae</name>
    <name type="common">Mucormycosis agent</name>
    <name type="synonym">Rhizopus arrhizus var. delemar</name>
    <dbReference type="NCBI Taxonomy" id="64495"/>
    <lineage>
        <taxon>Eukaryota</taxon>
        <taxon>Fungi</taxon>
        <taxon>Fungi incertae sedis</taxon>
        <taxon>Mucoromycota</taxon>
        <taxon>Mucoromycotina</taxon>
        <taxon>Mucoromycetes</taxon>
        <taxon>Mucorales</taxon>
        <taxon>Mucorineae</taxon>
        <taxon>Rhizopodaceae</taxon>
        <taxon>Rhizopus</taxon>
    </lineage>
</organism>
<dbReference type="PANTHER" id="PTHR47219:SF20">
    <property type="entry name" value="TBC1 DOMAIN FAMILY MEMBER 2B"/>
    <property type="match status" value="1"/>
</dbReference>
<dbReference type="InterPro" id="IPR011992">
    <property type="entry name" value="EF-hand-dom_pair"/>
</dbReference>
<dbReference type="GO" id="GO:0031267">
    <property type="term" value="F:small GTPase binding"/>
    <property type="evidence" value="ECO:0007669"/>
    <property type="project" value="TreeGrafter"/>
</dbReference>
<dbReference type="AlphaFoldDB" id="A0A9P6X0M7"/>